<reference evidence="2" key="1">
    <citation type="submission" date="2016-06" db="EMBL/GenBank/DDBJ databases">
        <authorList>
            <person name="Xu Y."/>
            <person name="Nagy A."/>
            <person name="Yan X."/>
            <person name="Kim S.W."/>
            <person name="Haley B."/>
            <person name="Liu N.T."/>
            <person name="Nou X."/>
        </authorList>
    </citation>
    <scope>NUCLEOTIDE SEQUENCE [LARGE SCALE GENOMIC DNA]</scope>
    <source>
        <strain evidence="2">ATCC 49129</strain>
    </source>
</reference>
<keyword evidence="2" id="KW-1185">Reference proteome</keyword>
<dbReference type="AlphaFoldDB" id="A0A191ZVT4"/>
<dbReference type="EMBL" id="CP016022">
    <property type="protein sequence ID" value="ANJ72265.1"/>
    <property type="molecule type" value="Genomic_DNA"/>
</dbReference>
<gene>
    <name evidence="1" type="ORF">A9Y76_07200</name>
</gene>
<name>A0A191ZVT4_9RALS</name>
<sequence length="134" mass="15545">MNTKPITLEDMVDAFYNGIQYMEADGTWQSRMILVGSDFLILKDSLEESLHEELLRWGAKENLPFSKYAVVLYRDFDTGKPVFMPSFQFFKKAGPKNFPIRVDSEVIEIAKRKVQANKLFSELTNKGKEKRTKI</sequence>
<evidence type="ECO:0000313" key="2">
    <source>
        <dbReference type="Proteomes" id="UP000078572"/>
    </source>
</evidence>
<dbReference type="RefSeq" id="WP_064803071.1">
    <property type="nucleotide sequence ID" value="NZ_CP016022.1"/>
</dbReference>
<evidence type="ECO:0000313" key="1">
    <source>
        <dbReference type="EMBL" id="ANJ72265.1"/>
    </source>
</evidence>
<protein>
    <submittedName>
        <fullName evidence="1">Uncharacterized protein</fullName>
    </submittedName>
</protein>
<dbReference type="GeneID" id="61525804"/>
<dbReference type="Proteomes" id="UP000078572">
    <property type="component" value="Chromosome 1"/>
</dbReference>
<organism evidence="1 2">
    <name type="scientific">Ralstonia insidiosa</name>
    <dbReference type="NCBI Taxonomy" id="190721"/>
    <lineage>
        <taxon>Bacteria</taxon>
        <taxon>Pseudomonadati</taxon>
        <taxon>Pseudomonadota</taxon>
        <taxon>Betaproteobacteria</taxon>
        <taxon>Burkholderiales</taxon>
        <taxon>Burkholderiaceae</taxon>
        <taxon>Ralstonia</taxon>
    </lineage>
</organism>
<accession>A0A191ZVT4</accession>
<proteinExistence type="predicted"/>